<dbReference type="Gene3D" id="3.30.565.10">
    <property type="entry name" value="Histidine kinase-like ATPase, C-terminal domain"/>
    <property type="match status" value="1"/>
</dbReference>
<keyword evidence="4" id="KW-1185">Reference proteome</keyword>
<organism evidence="3 4">
    <name type="scientific">Streptomyces synnematoformans</name>
    <dbReference type="NCBI Taxonomy" id="415721"/>
    <lineage>
        <taxon>Bacteria</taxon>
        <taxon>Bacillati</taxon>
        <taxon>Actinomycetota</taxon>
        <taxon>Actinomycetes</taxon>
        <taxon>Kitasatosporales</taxon>
        <taxon>Streptomycetaceae</taxon>
        <taxon>Streptomyces</taxon>
    </lineage>
</organism>
<dbReference type="RefSeq" id="WP_344289651.1">
    <property type="nucleotide sequence ID" value="NZ_BAAAPF010000050.1"/>
</dbReference>
<evidence type="ECO:0000313" key="3">
    <source>
        <dbReference type="EMBL" id="GAA2120008.1"/>
    </source>
</evidence>
<protein>
    <recommendedName>
        <fullName evidence="2">Histidine kinase/HSP90-like ATPase domain-containing protein</fullName>
    </recommendedName>
</protein>
<dbReference type="PANTHER" id="PTHR35526:SF3">
    <property type="entry name" value="ANTI-SIGMA-F FACTOR RSBW"/>
    <property type="match status" value="1"/>
</dbReference>
<dbReference type="InterPro" id="IPR003594">
    <property type="entry name" value="HATPase_dom"/>
</dbReference>
<keyword evidence="1" id="KW-0723">Serine/threonine-protein kinase</keyword>
<dbReference type="InterPro" id="IPR036890">
    <property type="entry name" value="HATPase_C_sf"/>
</dbReference>
<sequence length="184" mass="19044">MASAFAARALDAHPRSIAEARRTVRATLRDWDLAELSDSVECVVSELVTNAVRHGVPGASPLPVPEPQPVTLTLVRRGGEVVCAVFDPGEGVPAPCEADDIAESGRGLQIVATLSDAWGWSAPGPVGKAVWSRFTAPAGTGGPADVDTGGDGDRDCEWQSFARCLALLESLVPGRRAVPAPAVA</sequence>
<dbReference type="InterPro" id="IPR050267">
    <property type="entry name" value="Anti-sigma-factor_SerPK"/>
</dbReference>
<dbReference type="PANTHER" id="PTHR35526">
    <property type="entry name" value="ANTI-SIGMA-F FACTOR RSBW-RELATED"/>
    <property type="match status" value="1"/>
</dbReference>
<evidence type="ECO:0000256" key="1">
    <source>
        <dbReference type="ARBA" id="ARBA00022527"/>
    </source>
</evidence>
<dbReference type="CDD" id="cd16936">
    <property type="entry name" value="HATPase_RsbW-like"/>
    <property type="match status" value="1"/>
</dbReference>
<dbReference type="Pfam" id="PF13581">
    <property type="entry name" value="HATPase_c_2"/>
    <property type="match status" value="1"/>
</dbReference>
<dbReference type="Proteomes" id="UP001500443">
    <property type="component" value="Unassembled WGS sequence"/>
</dbReference>
<dbReference type="EMBL" id="BAAAPF010000050">
    <property type="protein sequence ID" value="GAA2120008.1"/>
    <property type="molecule type" value="Genomic_DNA"/>
</dbReference>
<reference evidence="3 4" key="1">
    <citation type="journal article" date="2019" name="Int. J. Syst. Evol. Microbiol.">
        <title>The Global Catalogue of Microorganisms (GCM) 10K type strain sequencing project: providing services to taxonomists for standard genome sequencing and annotation.</title>
        <authorList>
            <consortium name="The Broad Institute Genomics Platform"/>
            <consortium name="The Broad Institute Genome Sequencing Center for Infectious Disease"/>
            <person name="Wu L."/>
            <person name="Ma J."/>
        </authorList>
    </citation>
    <scope>NUCLEOTIDE SEQUENCE [LARGE SCALE GENOMIC DNA]</scope>
    <source>
        <strain evidence="3 4">JCM 15481</strain>
    </source>
</reference>
<keyword evidence="1" id="KW-0808">Transferase</keyword>
<accession>A0ABN2XZN5</accession>
<name>A0ABN2XZN5_9ACTN</name>
<feature type="domain" description="Histidine kinase/HSP90-like ATPase" evidence="2">
    <location>
        <begin position="12"/>
        <end position="131"/>
    </location>
</feature>
<dbReference type="SUPFAM" id="SSF55874">
    <property type="entry name" value="ATPase domain of HSP90 chaperone/DNA topoisomerase II/histidine kinase"/>
    <property type="match status" value="1"/>
</dbReference>
<proteinExistence type="predicted"/>
<evidence type="ECO:0000313" key="4">
    <source>
        <dbReference type="Proteomes" id="UP001500443"/>
    </source>
</evidence>
<keyword evidence="1" id="KW-0418">Kinase</keyword>
<comment type="caution">
    <text evidence="3">The sequence shown here is derived from an EMBL/GenBank/DDBJ whole genome shotgun (WGS) entry which is preliminary data.</text>
</comment>
<gene>
    <name evidence="3" type="ORF">GCM10009802_22450</name>
</gene>
<evidence type="ECO:0000259" key="2">
    <source>
        <dbReference type="Pfam" id="PF13581"/>
    </source>
</evidence>